<reference evidence="4" key="1">
    <citation type="journal article" date="2017" name="Genome Biol.">
        <title>Comparative genomics reveals high biological diversity and specific adaptations in the industrially and medically important fungal genus Aspergillus.</title>
        <authorList>
            <person name="de Vries R.P."/>
            <person name="Riley R."/>
            <person name="Wiebenga A."/>
            <person name="Aguilar-Osorio G."/>
            <person name="Amillis S."/>
            <person name="Uchima C.A."/>
            <person name="Anderluh G."/>
            <person name="Asadollahi M."/>
            <person name="Askin M."/>
            <person name="Barry K."/>
            <person name="Battaglia E."/>
            <person name="Bayram O."/>
            <person name="Benocci T."/>
            <person name="Braus-Stromeyer S.A."/>
            <person name="Caldana C."/>
            <person name="Canovas D."/>
            <person name="Cerqueira G.C."/>
            <person name="Chen F."/>
            <person name="Chen W."/>
            <person name="Choi C."/>
            <person name="Clum A."/>
            <person name="Dos Santos R.A."/>
            <person name="Damasio A.R."/>
            <person name="Diallinas G."/>
            <person name="Emri T."/>
            <person name="Fekete E."/>
            <person name="Flipphi M."/>
            <person name="Freyberg S."/>
            <person name="Gallo A."/>
            <person name="Gournas C."/>
            <person name="Habgood R."/>
            <person name="Hainaut M."/>
            <person name="Harispe M.L."/>
            <person name="Henrissat B."/>
            <person name="Hilden K.S."/>
            <person name="Hope R."/>
            <person name="Hossain A."/>
            <person name="Karabika E."/>
            <person name="Karaffa L."/>
            <person name="Karanyi Z."/>
            <person name="Krasevec N."/>
            <person name="Kuo A."/>
            <person name="Kusch H."/>
            <person name="LaButti K."/>
            <person name="Lagendijk E.L."/>
            <person name="Lapidus A."/>
            <person name="Levasseur A."/>
            <person name="Lindquist E."/>
            <person name="Lipzen A."/>
            <person name="Logrieco A.F."/>
            <person name="MacCabe A."/>
            <person name="Maekelae M.R."/>
            <person name="Malavazi I."/>
            <person name="Melin P."/>
            <person name="Meyer V."/>
            <person name="Mielnichuk N."/>
            <person name="Miskei M."/>
            <person name="Molnar A.P."/>
            <person name="Mule G."/>
            <person name="Ngan C.Y."/>
            <person name="Orejas M."/>
            <person name="Orosz E."/>
            <person name="Ouedraogo J.P."/>
            <person name="Overkamp K.M."/>
            <person name="Park H.-S."/>
            <person name="Perrone G."/>
            <person name="Piumi F."/>
            <person name="Punt P.J."/>
            <person name="Ram A.F."/>
            <person name="Ramon A."/>
            <person name="Rauscher S."/>
            <person name="Record E."/>
            <person name="Riano-Pachon D.M."/>
            <person name="Robert V."/>
            <person name="Roehrig J."/>
            <person name="Ruller R."/>
            <person name="Salamov A."/>
            <person name="Salih N.S."/>
            <person name="Samson R.A."/>
            <person name="Sandor E."/>
            <person name="Sanguinetti M."/>
            <person name="Schuetze T."/>
            <person name="Sepcic K."/>
            <person name="Shelest E."/>
            <person name="Sherlock G."/>
            <person name="Sophianopoulou V."/>
            <person name="Squina F.M."/>
            <person name="Sun H."/>
            <person name="Susca A."/>
            <person name="Todd R.B."/>
            <person name="Tsang A."/>
            <person name="Unkles S.E."/>
            <person name="van de Wiele N."/>
            <person name="van Rossen-Uffink D."/>
            <person name="Oliveira J.V."/>
            <person name="Vesth T.C."/>
            <person name="Visser J."/>
            <person name="Yu J.-H."/>
            <person name="Zhou M."/>
            <person name="Andersen M.R."/>
            <person name="Archer D.B."/>
            <person name="Baker S.E."/>
            <person name="Benoit I."/>
            <person name="Brakhage A.A."/>
            <person name="Braus G.H."/>
            <person name="Fischer R."/>
            <person name="Frisvad J.C."/>
            <person name="Goldman G.H."/>
            <person name="Houbraken J."/>
            <person name="Oakley B."/>
            <person name="Pocsi I."/>
            <person name="Scazzocchio C."/>
            <person name="Seiboth B."/>
            <person name="vanKuyk P.A."/>
            <person name="Wortman J."/>
            <person name="Dyer P.S."/>
            <person name="Grigoriev I.V."/>
        </authorList>
    </citation>
    <scope>NUCLEOTIDE SEQUENCE [LARGE SCALE GENOMIC DNA]</scope>
    <source>
        <strain evidence="4">CBS 516.65</strain>
    </source>
</reference>
<dbReference type="EMBL" id="KV878920">
    <property type="protein sequence ID" value="OJJ79263.1"/>
    <property type="molecule type" value="Genomic_DNA"/>
</dbReference>
<dbReference type="Gene3D" id="3.40.50.300">
    <property type="entry name" value="P-loop containing nucleotide triphosphate hydrolases"/>
    <property type="match status" value="1"/>
</dbReference>
<gene>
    <name evidence="3" type="ORF">ASPGLDRAFT_1507392</name>
</gene>
<dbReference type="AlphaFoldDB" id="A0A1L9V5R1"/>
<dbReference type="OrthoDB" id="195446at2759"/>
<dbReference type="VEuPathDB" id="FungiDB:ASPGLDRAFT_1507392"/>
<evidence type="ECO:0000313" key="3">
    <source>
        <dbReference type="EMBL" id="OJJ79263.1"/>
    </source>
</evidence>
<protein>
    <recommendedName>
        <fullName evidence="2">Nephrocystin 3-like N-terminal domain-containing protein</fullName>
    </recommendedName>
</protein>
<dbReference type="RefSeq" id="XP_022395961.1">
    <property type="nucleotide sequence ID" value="XM_022542183.1"/>
</dbReference>
<proteinExistence type="predicted"/>
<feature type="domain" description="Nephrocystin 3-like N-terminal" evidence="2">
    <location>
        <begin position="5"/>
        <end position="68"/>
    </location>
</feature>
<evidence type="ECO:0000313" key="4">
    <source>
        <dbReference type="Proteomes" id="UP000184300"/>
    </source>
</evidence>
<evidence type="ECO:0000256" key="1">
    <source>
        <dbReference type="ARBA" id="ARBA00022737"/>
    </source>
</evidence>
<sequence length="71" mass="7982">MVHYEKQLLYCPGIPGAGKTVLCSVAIECLEQSFANNNDIGITYIFFDFRQQLSLFEILAALLRQLLQGKS</sequence>
<dbReference type="Pfam" id="PF24883">
    <property type="entry name" value="NPHP3_N"/>
    <property type="match status" value="1"/>
</dbReference>
<dbReference type="Proteomes" id="UP000184300">
    <property type="component" value="Unassembled WGS sequence"/>
</dbReference>
<organism evidence="3 4">
    <name type="scientific">Aspergillus glaucus CBS 516.65</name>
    <dbReference type="NCBI Taxonomy" id="1160497"/>
    <lineage>
        <taxon>Eukaryota</taxon>
        <taxon>Fungi</taxon>
        <taxon>Dikarya</taxon>
        <taxon>Ascomycota</taxon>
        <taxon>Pezizomycotina</taxon>
        <taxon>Eurotiomycetes</taxon>
        <taxon>Eurotiomycetidae</taxon>
        <taxon>Eurotiales</taxon>
        <taxon>Aspergillaceae</taxon>
        <taxon>Aspergillus</taxon>
        <taxon>Aspergillus subgen. Aspergillus</taxon>
    </lineage>
</organism>
<keyword evidence="4" id="KW-1185">Reference proteome</keyword>
<dbReference type="GeneID" id="34458444"/>
<name>A0A1L9V5R1_ASPGL</name>
<dbReference type="InterPro" id="IPR056884">
    <property type="entry name" value="NPHP3-like_N"/>
</dbReference>
<accession>A0A1L9V5R1</accession>
<feature type="non-terminal residue" evidence="3">
    <location>
        <position position="71"/>
    </location>
</feature>
<dbReference type="InterPro" id="IPR027417">
    <property type="entry name" value="P-loop_NTPase"/>
</dbReference>
<dbReference type="STRING" id="1160497.A0A1L9V5R1"/>
<keyword evidence="1" id="KW-0677">Repeat</keyword>
<evidence type="ECO:0000259" key="2">
    <source>
        <dbReference type="Pfam" id="PF24883"/>
    </source>
</evidence>